<protein>
    <submittedName>
        <fullName evidence="1">Ethanolamine utilization protein</fullName>
    </submittedName>
</protein>
<proteinExistence type="predicted"/>
<evidence type="ECO:0000313" key="2">
    <source>
        <dbReference type="Proteomes" id="UP000184465"/>
    </source>
</evidence>
<organism evidence="1 2">
    <name type="scientific">Paramaledivibacter caminithermalis (strain DSM 15212 / CIP 107654 / DViRD3)</name>
    <name type="common">Clostridium caminithermale</name>
    <dbReference type="NCBI Taxonomy" id="1121301"/>
    <lineage>
        <taxon>Bacteria</taxon>
        <taxon>Bacillati</taxon>
        <taxon>Bacillota</taxon>
        <taxon>Clostridia</taxon>
        <taxon>Peptostreptococcales</taxon>
        <taxon>Caminicellaceae</taxon>
        <taxon>Paramaledivibacter</taxon>
    </lineage>
</organism>
<dbReference type="AlphaFoldDB" id="A0A1M6PNG7"/>
<dbReference type="InterPro" id="IPR013372">
    <property type="entry name" value="Eut_put"/>
</dbReference>
<dbReference type="Proteomes" id="UP000184465">
    <property type="component" value="Unassembled WGS sequence"/>
</dbReference>
<dbReference type="OrthoDB" id="6197337at2"/>
<sequence length="240" mass="27672">MNTDNLIKIITEEVLKRITMLNSQSIQEKSKSILIIDLISEKDKNSYSQIISNWKNVSFLDDYCHKDGVDSFDYIILPRLSNKDLVNIAIGNPNSEISEIIIDGIFKGKKIIVLESGISYRKYKSTANKNFFNMFKGYEEKMISFGIEVVKEENLLDCLNNKAYKDSKEMLNSKSKEEVNKDLNKEEAVKKVVINKRVISEKDIENLWNKGYSTININKKSIITPLAKDFIRTNEINIQL</sequence>
<dbReference type="STRING" id="1121301.SAMN02745912_02232"/>
<accession>A0A1M6PNG7</accession>
<reference evidence="1 2" key="1">
    <citation type="submission" date="2016-11" db="EMBL/GenBank/DDBJ databases">
        <authorList>
            <person name="Jaros S."/>
            <person name="Januszkiewicz K."/>
            <person name="Wedrychowicz H."/>
        </authorList>
    </citation>
    <scope>NUCLEOTIDE SEQUENCE [LARGE SCALE GENOMIC DNA]</scope>
    <source>
        <strain evidence="1 2">DSM 15212</strain>
    </source>
</reference>
<keyword evidence="2" id="KW-1185">Reference proteome</keyword>
<dbReference type="RefSeq" id="WP_073149867.1">
    <property type="nucleotide sequence ID" value="NZ_FRAG01000025.1"/>
</dbReference>
<dbReference type="EMBL" id="FRAG01000025">
    <property type="protein sequence ID" value="SHK09467.1"/>
    <property type="molecule type" value="Genomic_DNA"/>
</dbReference>
<evidence type="ECO:0000313" key="1">
    <source>
        <dbReference type="EMBL" id="SHK09467.1"/>
    </source>
</evidence>
<name>A0A1M6PNG7_PARC5</name>
<dbReference type="PIRSF" id="PIRSF034981">
    <property type="entry name" value="Eut_put"/>
    <property type="match status" value="1"/>
</dbReference>
<gene>
    <name evidence="1" type="ORF">SAMN02745912_02232</name>
</gene>